<dbReference type="AlphaFoldDB" id="A0A0V1HAQ9"/>
<dbReference type="Pfam" id="PF14630">
    <property type="entry name" value="ORC5_C"/>
    <property type="match status" value="1"/>
</dbReference>
<feature type="domain" description="Origin recognition complex subunit 5 C-terminal" evidence="1">
    <location>
        <begin position="267"/>
        <end position="397"/>
    </location>
</feature>
<reference evidence="2 3" key="1">
    <citation type="submission" date="2015-01" db="EMBL/GenBank/DDBJ databases">
        <title>Evolution of Trichinella species and genotypes.</title>
        <authorList>
            <person name="Korhonen P.K."/>
            <person name="Edoardo P."/>
            <person name="Giuseppe L.R."/>
            <person name="Gasser R.B."/>
        </authorList>
    </citation>
    <scope>NUCLEOTIDE SEQUENCE [LARGE SCALE GENOMIC DNA]</scope>
    <source>
        <strain evidence="2">ISS1029</strain>
    </source>
</reference>
<proteinExistence type="predicted"/>
<evidence type="ECO:0000259" key="1">
    <source>
        <dbReference type="Pfam" id="PF14630"/>
    </source>
</evidence>
<dbReference type="PANTHER" id="PTHR12705:SF0">
    <property type="entry name" value="ORIGIN RECOGNITION COMPLEX SUBUNIT 5"/>
    <property type="match status" value="1"/>
</dbReference>
<gene>
    <name evidence="2" type="primary">Orc5</name>
    <name evidence="2" type="ORF">T11_16487</name>
</gene>
<dbReference type="EMBL" id="JYDP01000105">
    <property type="protein sequence ID" value="KRZ07236.1"/>
    <property type="molecule type" value="Genomic_DNA"/>
</dbReference>
<dbReference type="InterPro" id="IPR020796">
    <property type="entry name" value="ORC5"/>
</dbReference>
<organism evidence="2 3">
    <name type="scientific">Trichinella zimbabwensis</name>
    <dbReference type="NCBI Taxonomy" id="268475"/>
    <lineage>
        <taxon>Eukaryota</taxon>
        <taxon>Metazoa</taxon>
        <taxon>Ecdysozoa</taxon>
        <taxon>Nematoda</taxon>
        <taxon>Enoplea</taxon>
        <taxon>Dorylaimia</taxon>
        <taxon>Trichinellida</taxon>
        <taxon>Trichinellidae</taxon>
        <taxon>Trichinella</taxon>
    </lineage>
</organism>
<dbReference type="GO" id="GO:0006270">
    <property type="term" value="P:DNA replication initiation"/>
    <property type="evidence" value="ECO:0007669"/>
    <property type="project" value="TreeGrafter"/>
</dbReference>
<dbReference type="OrthoDB" id="365981at2759"/>
<evidence type="ECO:0000313" key="3">
    <source>
        <dbReference type="Proteomes" id="UP000055024"/>
    </source>
</evidence>
<sequence length="406" mass="47585">MCKMCVRKDRISKRFPGLEILVEKLWKILSTRTDISLLHLFGEQMYLASELLKEILHSKKIAFIEVDCSLLATERCFFEAAIAKTGDLYNRCCFIKETVMHTFAKILLKKFRMKKKIYLIIQNLQNLHKEMLSILLLLPKFNEMTGLNICSVTLSEFPWPYQACRSTSGGTDVFEIGIPHITMVYCTLSIKDGECEMNNSFFFFLFQIERNYVKFLESAEKCANCRKFSKNDPRFTWEALKPVVKEHNQYRFLFNFNVDREKQYDQLPLYEKYLLISGYIASYNPERTDRRYFVKLAEKSRVRRKEGQHENSAAHLLGPKIFTEERMLSIFFYLLRESHADISMDLFSSIRKLCNYGYLSRASSIANMNTARYRCLASFNILARVASAVGIELTDFLYDVSSKKLF</sequence>
<accession>A0A0V1HAQ9</accession>
<dbReference type="GO" id="GO:0005664">
    <property type="term" value="C:nuclear origin of replication recognition complex"/>
    <property type="evidence" value="ECO:0007669"/>
    <property type="project" value="TreeGrafter"/>
</dbReference>
<dbReference type="GO" id="GO:0003688">
    <property type="term" value="F:DNA replication origin binding"/>
    <property type="evidence" value="ECO:0007669"/>
    <property type="project" value="TreeGrafter"/>
</dbReference>
<protein>
    <submittedName>
        <fullName evidence="2">Origin recognition complex subunit 5</fullName>
    </submittedName>
</protein>
<dbReference type="Proteomes" id="UP000055024">
    <property type="component" value="Unassembled WGS sequence"/>
</dbReference>
<keyword evidence="3" id="KW-1185">Reference proteome</keyword>
<name>A0A0V1HAQ9_9BILA</name>
<evidence type="ECO:0000313" key="2">
    <source>
        <dbReference type="EMBL" id="KRZ07236.1"/>
    </source>
</evidence>
<dbReference type="PANTHER" id="PTHR12705">
    <property type="entry name" value="ORIGIN RECOGNITION COMPLEX SUBUNIT 5"/>
    <property type="match status" value="1"/>
</dbReference>
<comment type="caution">
    <text evidence="2">The sequence shown here is derived from an EMBL/GenBank/DDBJ whole genome shotgun (WGS) entry which is preliminary data.</text>
</comment>
<dbReference type="InterPro" id="IPR047088">
    <property type="entry name" value="ORC5_C"/>
</dbReference>